<proteinExistence type="predicted"/>
<dbReference type="eggNOG" id="COG2885">
    <property type="taxonomic scope" value="Bacteria"/>
</dbReference>
<dbReference type="InterPro" id="IPR019861">
    <property type="entry name" value="PorP/SprF_Bacteroidetes"/>
</dbReference>
<dbReference type="NCBIfam" id="TIGR03519">
    <property type="entry name" value="T9SS_PorP_fam"/>
    <property type="match status" value="1"/>
</dbReference>
<evidence type="ECO:0000313" key="2">
    <source>
        <dbReference type="EMBL" id="EOR95257.1"/>
    </source>
</evidence>
<evidence type="ECO:0008006" key="4">
    <source>
        <dbReference type="Google" id="ProtNLM"/>
    </source>
</evidence>
<dbReference type="PATRIC" id="fig|1150600.3.peg.1549"/>
<feature type="signal peptide" evidence="1">
    <location>
        <begin position="1"/>
        <end position="28"/>
    </location>
</feature>
<evidence type="ECO:0000313" key="3">
    <source>
        <dbReference type="Proteomes" id="UP000014174"/>
    </source>
</evidence>
<feature type="chain" id="PRO_5004472292" description="Bacteroidetes-specific membrane protein" evidence="1">
    <location>
        <begin position="29"/>
        <end position="312"/>
    </location>
</feature>
<organism evidence="2 3">
    <name type="scientific">Arcticibacter svalbardensis MN12-7</name>
    <dbReference type="NCBI Taxonomy" id="1150600"/>
    <lineage>
        <taxon>Bacteria</taxon>
        <taxon>Pseudomonadati</taxon>
        <taxon>Bacteroidota</taxon>
        <taxon>Sphingobacteriia</taxon>
        <taxon>Sphingobacteriales</taxon>
        <taxon>Sphingobacteriaceae</taxon>
        <taxon>Arcticibacter</taxon>
    </lineage>
</organism>
<accession>R9GTT5</accession>
<gene>
    <name evidence="2" type="ORF">ADIARSV_1577</name>
</gene>
<keyword evidence="3" id="KW-1185">Reference proteome</keyword>
<evidence type="ECO:0000256" key="1">
    <source>
        <dbReference type="SAM" id="SignalP"/>
    </source>
</evidence>
<keyword evidence="1" id="KW-0732">Signal</keyword>
<protein>
    <recommendedName>
        <fullName evidence="4">Bacteroidetes-specific membrane protein</fullName>
    </recommendedName>
</protein>
<dbReference type="OrthoDB" id="891773at2"/>
<dbReference type="STRING" id="1150600.ADIARSV_1577"/>
<dbReference type="Proteomes" id="UP000014174">
    <property type="component" value="Unassembled WGS sequence"/>
</dbReference>
<reference evidence="2 3" key="1">
    <citation type="journal article" date="2013" name="Genome Announc.">
        <title>Draft Genome Sequence of Arcticibacter svalbardensis Strain MN12-7T, a Member of the Family Sphingobacteriaceae Isolated from an Arctic Soil Sample.</title>
        <authorList>
            <person name="Shivaji S."/>
            <person name="Ara S."/>
            <person name="Prasad S."/>
            <person name="Manasa B.P."/>
            <person name="Begum Z."/>
            <person name="Singh A."/>
            <person name="Kumar Pinnaka A."/>
        </authorList>
    </citation>
    <scope>NUCLEOTIDE SEQUENCE [LARGE SCALE GENOMIC DNA]</scope>
    <source>
        <strain evidence="2 3">MN12-7</strain>
    </source>
</reference>
<sequence length="312" mass="34801">MQNKIYTYILFLFVLFVCFSVAIQQANAQVVPLAAQYYLNQYLGNPAFAGFDNGLRVNIAYRNQWRAIPGSPVTQSLTGDYRLPTYEGGKAGVGLNIYSDIAGLIKRTRVMGSYAYHLPLDGGTQVIHFGLSLGMMNERLDNESIIADPNDVLADLYNQRKTYVDGDFGVIYTNERMTFQGTVPNLKKFLRKDNTVSVDGSTFFVAISYKMGRNPDVLSLEPKFCLRGAQGIDNLWDFGSNLSFSDKVTLMAMYHSSQSSTIALSINYLNKCTLQGVYSSQLAGQREATGGSFEINLKVPLKRKDKDKSYTF</sequence>
<comment type="caution">
    <text evidence="2">The sequence shown here is derived from an EMBL/GenBank/DDBJ whole genome shotgun (WGS) entry which is preliminary data.</text>
</comment>
<dbReference type="Pfam" id="PF11751">
    <property type="entry name" value="PorP_SprF"/>
    <property type="match status" value="1"/>
</dbReference>
<dbReference type="AlphaFoldDB" id="R9GTT5"/>
<name>R9GTT5_9SPHI</name>
<dbReference type="EMBL" id="AQPN01000062">
    <property type="protein sequence ID" value="EOR95257.1"/>
    <property type="molecule type" value="Genomic_DNA"/>
</dbReference>